<accession>A0A1G7CS73</accession>
<evidence type="ECO:0000313" key="2">
    <source>
        <dbReference type="Proteomes" id="UP000198908"/>
    </source>
</evidence>
<evidence type="ECO:0000313" key="1">
    <source>
        <dbReference type="EMBL" id="SDE41610.1"/>
    </source>
</evidence>
<dbReference type="Pfam" id="PF06891">
    <property type="entry name" value="P2_Phage_GpR"/>
    <property type="match status" value="1"/>
</dbReference>
<dbReference type="InterPro" id="IPR009678">
    <property type="entry name" value="Phage_tail_completion_R"/>
</dbReference>
<keyword evidence="2" id="KW-1185">Reference proteome</keyword>
<organism evidence="1 2">
    <name type="scientific">Paraburkholderia lycopersici</name>
    <dbReference type="NCBI Taxonomy" id="416944"/>
    <lineage>
        <taxon>Bacteria</taxon>
        <taxon>Pseudomonadati</taxon>
        <taxon>Pseudomonadota</taxon>
        <taxon>Betaproteobacteria</taxon>
        <taxon>Burkholderiales</taxon>
        <taxon>Burkholderiaceae</taxon>
        <taxon>Paraburkholderia</taxon>
    </lineage>
</organism>
<dbReference type="RefSeq" id="WP_092006149.1">
    <property type="nucleotide sequence ID" value="NZ_FMYQ01000047.1"/>
</dbReference>
<sequence length="145" mass="15918">MNKAISFRAAIADAVPALQADPDKLLVFVDTGKIIATAAPSLSFQYSYTLNVIVTDFAGDADELFVALIAWVQLNQPDLVMNDDTRKNGIAFEVDHLTQTTCDVSIKLQLTESVIVKTDDAGTRTITHVDEPVYEWNVDGLTWTN</sequence>
<dbReference type="EMBL" id="FMYQ01000047">
    <property type="protein sequence ID" value="SDE41610.1"/>
    <property type="molecule type" value="Genomic_DNA"/>
</dbReference>
<proteinExistence type="predicted"/>
<name>A0A1G7CS73_9BURK</name>
<protein>
    <submittedName>
        <fullName evidence="1">P2 phage tail completion protein R (GpR)</fullName>
    </submittedName>
</protein>
<dbReference type="Proteomes" id="UP000198908">
    <property type="component" value="Unassembled WGS sequence"/>
</dbReference>
<dbReference type="STRING" id="416944.SAMN05421548_14722"/>
<gene>
    <name evidence="1" type="ORF">SAMN05421548_14722</name>
</gene>
<dbReference type="AlphaFoldDB" id="A0A1G7CS73"/>
<dbReference type="OrthoDB" id="8564199at2"/>
<reference evidence="2" key="1">
    <citation type="submission" date="2016-09" db="EMBL/GenBank/DDBJ databases">
        <authorList>
            <person name="Varghese N."/>
            <person name="Submissions S."/>
        </authorList>
    </citation>
    <scope>NUCLEOTIDE SEQUENCE [LARGE SCALE GENOMIC DNA]</scope>
    <source>
        <strain evidence="2">TNe-862</strain>
    </source>
</reference>